<gene>
    <name evidence="1" type="ORF">CKAH01_06523</name>
</gene>
<dbReference type="EMBL" id="VYYT01000278">
    <property type="protein sequence ID" value="KAK2749026.1"/>
    <property type="molecule type" value="Genomic_DNA"/>
</dbReference>
<evidence type="ECO:0000313" key="1">
    <source>
        <dbReference type="EMBL" id="KAK2749026.1"/>
    </source>
</evidence>
<sequence length="205" mass="22123">MPSLKNPGNGLRTPEQQAHAAVLEIYGSGFLWNRGDFANLAETFEDALIVDTGAVSDSSTSSSAPCHSLRVSAGSKNPYARHHDLRLEKSAAPVLTLPTEAITNWPEHPPNALSNRLLGLLRLVTGHRMRRPACLFRVLVEGVSRACNAIAQSFAGASAWANLPRRLQRSNQQSKCAFAALGIAAECLKKAQDAQEFVAPSQDRL</sequence>
<dbReference type="AlphaFoldDB" id="A0AAE0D5A7"/>
<name>A0AAE0D5A7_COLKA</name>
<evidence type="ECO:0000313" key="2">
    <source>
        <dbReference type="Proteomes" id="UP001281614"/>
    </source>
</evidence>
<keyword evidence="2" id="KW-1185">Reference proteome</keyword>
<proteinExistence type="predicted"/>
<reference evidence="1" key="1">
    <citation type="submission" date="2023-02" db="EMBL/GenBank/DDBJ databases">
        <title>Colletotrichum kahawae CIFC_Que2 genome sequencing and assembly.</title>
        <authorList>
            <person name="Baroncelli R."/>
        </authorList>
    </citation>
    <scope>NUCLEOTIDE SEQUENCE</scope>
    <source>
        <strain evidence="1">CIFC_Que2</strain>
    </source>
</reference>
<comment type="caution">
    <text evidence="1">The sequence shown here is derived from an EMBL/GenBank/DDBJ whole genome shotgun (WGS) entry which is preliminary data.</text>
</comment>
<organism evidence="1 2">
    <name type="scientific">Colletotrichum kahawae</name>
    <name type="common">Coffee berry disease fungus</name>
    <dbReference type="NCBI Taxonomy" id="34407"/>
    <lineage>
        <taxon>Eukaryota</taxon>
        <taxon>Fungi</taxon>
        <taxon>Dikarya</taxon>
        <taxon>Ascomycota</taxon>
        <taxon>Pezizomycotina</taxon>
        <taxon>Sordariomycetes</taxon>
        <taxon>Hypocreomycetidae</taxon>
        <taxon>Glomerellales</taxon>
        <taxon>Glomerellaceae</taxon>
        <taxon>Colletotrichum</taxon>
        <taxon>Colletotrichum gloeosporioides species complex</taxon>
    </lineage>
</organism>
<accession>A0AAE0D5A7</accession>
<dbReference type="Proteomes" id="UP001281614">
    <property type="component" value="Unassembled WGS sequence"/>
</dbReference>
<protein>
    <submittedName>
        <fullName evidence="1">Uncharacterized protein</fullName>
    </submittedName>
</protein>